<evidence type="ECO:0000313" key="2">
    <source>
        <dbReference type="Proteomes" id="UP000298111"/>
    </source>
</evidence>
<gene>
    <name evidence="1" type="primary">truD</name>
    <name evidence="1" type="ORF">D8771_06540</name>
</gene>
<dbReference type="GeneID" id="75179985"/>
<proteinExistence type="predicted"/>
<dbReference type="GO" id="GO:0140098">
    <property type="term" value="F:catalytic activity, acting on RNA"/>
    <property type="evidence" value="ECO:0007669"/>
    <property type="project" value="UniProtKB-ARBA"/>
</dbReference>
<dbReference type="Gene3D" id="3.30.2350.20">
    <property type="entry name" value="TruD, catalytic domain"/>
    <property type="match status" value="2"/>
</dbReference>
<dbReference type="Proteomes" id="UP000298111">
    <property type="component" value="Unassembled WGS sequence"/>
</dbReference>
<comment type="caution">
    <text evidence="1">The sequence shown here is derived from an EMBL/GenBank/DDBJ whole genome shotgun (WGS) entry which is preliminary data.</text>
</comment>
<accession>A0A6C1C8W7</accession>
<dbReference type="EMBL" id="RCIY01000040">
    <property type="protein sequence ID" value="TGG86069.1"/>
    <property type="molecule type" value="Genomic_DNA"/>
</dbReference>
<dbReference type="GO" id="GO:0003723">
    <property type="term" value="F:RNA binding"/>
    <property type="evidence" value="ECO:0007669"/>
    <property type="project" value="InterPro"/>
</dbReference>
<dbReference type="PANTHER" id="PTHR13326:SF21">
    <property type="entry name" value="PSEUDOURIDYLATE SYNTHASE PUS7L"/>
    <property type="match status" value="1"/>
</dbReference>
<reference evidence="1 2" key="1">
    <citation type="submission" date="2018-10" db="EMBL/GenBank/DDBJ databases">
        <title>Isolation of pseudouridimycin from Streptomyces albus DSM 40763.</title>
        <authorList>
            <person name="Rosenqvist P."/>
            <person name="Metsae-Ketelae M."/>
            <person name="Virta P."/>
        </authorList>
    </citation>
    <scope>NUCLEOTIDE SEQUENCE [LARGE SCALE GENOMIC DNA]</scope>
    <source>
        <strain evidence="1 2">DSM 40763</strain>
    </source>
</reference>
<dbReference type="Pfam" id="PF01142">
    <property type="entry name" value="TruD"/>
    <property type="match status" value="1"/>
</dbReference>
<protein>
    <submittedName>
        <fullName evidence="1">tRNA pseudouridine(13) synthase TruD</fullName>
    </submittedName>
</protein>
<sequence>MTTGNPVLKHRPEDFRVRENLVVPLTRAQSAPHRYLLLHKCGYTTMEAVRWVADRLGLPSSEVGYAGLKDEDGVTEQLLSVPVTARTAAGGPVEEEPALSEEPGRWLRLHHYGYGHEALTVGRLNGNGFRVVLRDLDEATAARLAERGRRNLLFVNYYDTQRFGVPGGPKRTHLVGEALLKEDWGLARRELATLGAPESGTARRWTGPDRDLFRRGLDARTTAFYLAAHSSADWNARVRDLIATSCPGDSVETSVDGLPYRFPTSGADVAALQAAYHELPYTRYSWRDGPVERATVRPTVVQTVVTVERTGPDDAFPGRHAVEVSFLLPSGCYATAALRQLVLQC</sequence>
<dbReference type="PANTHER" id="PTHR13326">
    <property type="entry name" value="TRNA PSEUDOURIDINE SYNTHASE D"/>
    <property type="match status" value="1"/>
</dbReference>
<organism evidence="1 2">
    <name type="scientific">Streptomyces albus</name>
    <dbReference type="NCBI Taxonomy" id="1888"/>
    <lineage>
        <taxon>Bacteria</taxon>
        <taxon>Bacillati</taxon>
        <taxon>Actinomycetota</taxon>
        <taxon>Actinomycetes</taxon>
        <taxon>Kitasatosporales</taxon>
        <taxon>Streptomycetaceae</taxon>
        <taxon>Streptomyces</taxon>
    </lineage>
</organism>
<dbReference type="InterPro" id="IPR042214">
    <property type="entry name" value="TruD_catalytic"/>
</dbReference>
<dbReference type="GO" id="GO:0006396">
    <property type="term" value="P:RNA processing"/>
    <property type="evidence" value="ECO:0007669"/>
    <property type="project" value="UniProtKB-ARBA"/>
</dbReference>
<dbReference type="AlphaFoldDB" id="A0A6C1C8W7"/>
<name>A0A6C1C8W7_9ACTN</name>
<dbReference type="InterPro" id="IPR020103">
    <property type="entry name" value="PsdUridine_synth_cat_dom_sf"/>
</dbReference>
<dbReference type="RefSeq" id="WP_016471195.1">
    <property type="nucleotide sequence ID" value="NZ_CP048875.1"/>
</dbReference>
<evidence type="ECO:0000313" key="1">
    <source>
        <dbReference type="EMBL" id="TGG86069.1"/>
    </source>
</evidence>
<dbReference type="SUPFAM" id="SSF55120">
    <property type="entry name" value="Pseudouridine synthase"/>
    <property type="match status" value="1"/>
</dbReference>
<dbReference type="GO" id="GO:0001522">
    <property type="term" value="P:pseudouridine synthesis"/>
    <property type="evidence" value="ECO:0007669"/>
    <property type="project" value="InterPro"/>
</dbReference>
<dbReference type="InterPro" id="IPR001656">
    <property type="entry name" value="PsdUridine_synth_TruD"/>
</dbReference>
<dbReference type="GO" id="GO:0009982">
    <property type="term" value="F:pseudouridine synthase activity"/>
    <property type="evidence" value="ECO:0007669"/>
    <property type="project" value="InterPro"/>
</dbReference>